<evidence type="ECO:0000313" key="1">
    <source>
        <dbReference type="EMBL" id="GIY25780.1"/>
    </source>
</evidence>
<reference evidence="1 2" key="1">
    <citation type="submission" date="2021-06" db="EMBL/GenBank/DDBJ databases">
        <title>Caerostris extrusa draft genome.</title>
        <authorList>
            <person name="Kono N."/>
            <person name="Arakawa K."/>
        </authorList>
    </citation>
    <scope>NUCLEOTIDE SEQUENCE [LARGE SCALE GENOMIC DNA]</scope>
</reference>
<dbReference type="Proteomes" id="UP001054945">
    <property type="component" value="Unassembled WGS sequence"/>
</dbReference>
<protein>
    <submittedName>
        <fullName evidence="1">Uncharacterized protein</fullName>
    </submittedName>
</protein>
<sequence length="96" mass="11011">MARPLDLTRSLSLLPKIKAWQGHHLLESRQYLHKQYVILSSHRQAVASDHFLDLVCNGDFALVFNVQHQRWPEIFYPVAKWDSMAGRINCSPALGA</sequence>
<evidence type="ECO:0000313" key="2">
    <source>
        <dbReference type="Proteomes" id="UP001054945"/>
    </source>
</evidence>
<accession>A0AAV4RWF3</accession>
<name>A0AAV4RWF3_CAEEX</name>
<dbReference type="AlphaFoldDB" id="A0AAV4RWF3"/>
<dbReference type="EMBL" id="BPLR01008574">
    <property type="protein sequence ID" value="GIY25780.1"/>
    <property type="molecule type" value="Genomic_DNA"/>
</dbReference>
<proteinExistence type="predicted"/>
<gene>
    <name evidence="1" type="ORF">CEXT_671521</name>
</gene>
<organism evidence="1 2">
    <name type="scientific">Caerostris extrusa</name>
    <name type="common">Bark spider</name>
    <name type="synonym">Caerostris bankana</name>
    <dbReference type="NCBI Taxonomy" id="172846"/>
    <lineage>
        <taxon>Eukaryota</taxon>
        <taxon>Metazoa</taxon>
        <taxon>Ecdysozoa</taxon>
        <taxon>Arthropoda</taxon>
        <taxon>Chelicerata</taxon>
        <taxon>Arachnida</taxon>
        <taxon>Araneae</taxon>
        <taxon>Araneomorphae</taxon>
        <taxon>Entelegynae</taxon>
        <taxon>Araneoidea</taxon>
        <taxon>Araneidae</taxon>
        <taxon>Caerostris</taxon>
    </lineage>
</organism>
<comment type="caution">
    <text evidence="1">The sequence shown here is derived from an EMBL/GenBank/DDBJ whole genome shotgun (WGS) entry which is preliminary data.</text>
</comment>
<keyword evidence="2" id="KW-1185">Reference proteome</keyword>